<dbReference type="RefSeq" id="WP_245375828.1">
    <property type="nucleotide sequence ID" value="NZ_JAGGLB010000020.1"/>
</dbReference>
<evidence type="ECO:0000256" key="2">
    <source>
        <dbReference type="ARBA" id="ARBA00023002"/>
    </source>
</evidence>
<comment type="caution">
    <text evidence="5">The sequence shown here is derived from an EMBL/GenBank/DDBJ whole genome shotgun (WGS) entry which is preliminary data.</text>
</comment>
<dbReference type="Gene3D" id="3.40.50.720">
    <property type="entry name" value="NAD(P)-binding Rossmann-like Domain"/>
    <property type="match status" value="1"/>
</dbReference>
<evidence type="ECO:0000256" key="1">
    <source>
        <dbReference type="ARBA" id="ARBA00007637"/>
    </source>
</evidence>
<feature type="domain" description="NAD-dependent epimerase/dehydratase" evidence="4">
    <location>
        <begin position="12"/>
        <end position="220"/>
    </location>
</feature>
<dbReference type="Proteomes" id="UP001519287">
    <property type="component" value="Unassembled WGS sequence"/>
</dbReference>
<dbReference type="Pfam" id="PF01370">
    <property type="entry name" value="Epimerase"/>
    <property type="match status" value="1"/>
</dbReference>
<proteinExistence type="inferred from homology"/>
<organism evidence="5 6">
    <name type="scientific">Paenibacillus eucommiae</name>
    <dbReference type="NCBI Taxonomy" id="1355755"/>
    <lineage>
        <taxon>Bacteria</taxon>
        <taxon>Bacillati</taxon>
        <taxon>Bacillota</taxon>
        <taxon>Bacilli</taxon>
        <taxon>Bacillales</taxon>
        <taxon>Paenibacillaceae</taxon>
        <taxon>Paenibacillus</taxon>
    </lineage>
</organism>
<name>A0ABS4J198_9BACL</name>
<gene>
    <name evidence="5" type="ORF">J2Z66_005243</name>
</gene>
<protein>
    <submittedName>
        <fullName evidence="5">Nucleoside-diphosphate-sugar epimerase</fullName>
    </submittedName>
</protein>
<evidence type="ECO:0000313" key="5">
    <source>
        <dbReference type="EMBL" id="MBP1993617.1"/>
    </source>
</evidence>
<dbReference type="SUPFAM" id="SSF51735">
    <property type="entry name" value="NAD(P)-binding Rossmann-fold domains"/>
    <property type="match status" value="1"/>
</dbReference>
<dbReference type="PANTHER" id="PTHR43103">
    <property type="entry name" value="NUCLEOSIDE-DIPHOSPHATE-SUGAR EPIMERASE"/>
    <property type="match status" value="1"/>
</dbReference>
<reference evidence="5 6" key="1">
    <citation type="submission" date="2021-03" db="EMBL/GenBank/DDBJ databases">
        <title>Genomic Encyclopedia of Type Strains, Phase IV (KMG-IV): sequencing the most valuable type-strain genomes for metagenomic binning, comparative biology and taxonomic classification.</title>
        <authorList>
            <person name="Goeker M."/>
        </authorList>
    </citation>
    <scope>NUCLEOTIDE SEQUENCE [LARGE SCALE GENOMIC DNA]</scope>
    <source>
        <strain evidence="5 6">DSM 26048</strain>
    </source>
</reference>
<keyword evidence="6" id="KW-1185">Reference proteome</keyword>
<evidence type="ECO:0000256" key="3">
    <source>
        <dbReference type="ARBA" id="ARBA00023027"/>
    </source>
</evidence>
<dbReference type="CDD" id="cd08946">
    <property type="entry name" value="SDR_e"/>
    <property type="match status" value="1"/>
</dbReference>
<sequence length="287" mass="31705">MNGPSMNKRLTIAVTGGAGTLGKQVIVELQQHGYEAVCLDLKPHPDPACQSIVVDLLNFEDVYEALEGCDAVIHLAAIPDPRNISGVFATNVVSTMHVLEAADKRGITKAVTASSESAYGFPWAIHPLLPQYFPVDEAHPELPQEGYGLSKVVNELTGAMFNRRSGMQVVCFRLSTICVAASYQELVREGERDPGFWKRILWSYIDVRDAAAACRLAIEAEGLGAVELNMAADNTFMSIPTSELMQTYFPEITDIRQVYEGNEAFYSNKKAKQLLGWQPVHDWRDQI</sequence>
<comment type="similarity">
    <text evidence="1">Belongs to the NAD(P)-dependent epimerase/dehydratase family.</text>
</comment>
<dbReference type="InterPro" id="IPR001509">
    <property type="entry name" value="Epimerase_deHydtase"/>
</dbReference>
<dbReference type="InterPro" id="IPR036291">
    <property type="entry name" value="NAD(P)-bd_dom_sf"/>
</dbReference>
<evidence type="ECO:0000259" key="4">
    <source>
        <dbReference type="Pfam" id="PF01370"/>
    </source>
</evidence>
<keyword evidence="3" id="KW-0520">NAD</keyword>
<accession>A0ABS4J198</accession>
<evidence type="ECO:0000313" key="6">
    <source>
        <dbReference type="Proteomes" id="UP001519287"/>
    </source>
</evidence>
<dbReference type="EMBL" id="JAGGLB010000020">
    <property type="protein sequence ID" value="MBP1993617.1"/>
    <property type="molecule type" value="Genomic_DNA"/>
</dbReference>
<keyword evidence="2" id="KW-0560">Oxidoreductase</keyword>
<dbReference type="PANTHER" id="PTHR43103:SF5">
    <property type="entry name" value="4-EPIMERASE, PUTATIVE (AFU_ORTHOLOGUE AFUA_7G00360)-RELATED"/>
    <property type="match status" value="1"/>
</dbReference>